<keyword evidence="5" id="KW-0460">Magnesium</keyword>
<organism evidence="10 11">
    <name type="scientific">Clostridium beijerinckii (strain ATCC 51743 / NCIMB 8052)</name>
    <name type="common">Clostridium acetobutylicum</name>
    <dbReference type="NCBI Taxonomy" id="290402"/>
    <lineage>
        <taxon>Bacteria</taxon>
        <taxon>Bacillati</taxon>
        <taxon>Bacillota</taxon>
        <taxon>Clostridia</taxon>
        <taxon>Eubacteriales</taxon>
        <taxon>Clostridiaceae</taxon>
        <taxon>Clostridium</taxon>
    </lineage>
</organism>
<dbReference type="PANTHER" id="PTHR42946">
    <property type="entry name" value="PHOSPHOHEXOSE MUTASE"/>
    <property type="match status" value="1"/>
</dbReference>
<dbReference type="InterPro" id="IPR050060">
    <property type="entry name" value="Phosphoglucosamine_mutase"/>
</dbReference>
<dbReference type="GO" id="GO:0046872">
    <property type="term" value="F:metal ion binding"/>
    <property type="evidence" value="ECO:0007669"/>
    <property type="project" value="UniProtKB-KW"/>
</dbReference>
<dbReference type="KEGG" id="cbe:Cbei_0550"/>
<accession>A6LQV8</accession>
<dbReference type="eggNOG" id="COG1109">
    <property type="taxonomic scope" value="Bacteria"/>
</dbReference>
<proteinExistence type="inferred from homology"/>
<dbReference type="GO" id="GO:0005975">
    <property type="term" value="P:carbohydrate metabolic process"/>
    <property type="evidence" value="ECO:0007669"/>
    <property type="project" value="InterPro"/>
</dbReference>
<evidence type="ECO:0000313" key="10">
    <source>
        <dbReference type="EMBL" id="ABR32738.1"/>
    </source>
</evidence>
<dbReference type="InterPro" id="IPR005844">
    <property type="entry name" value="A-D-PHexomutase_a/b/a-I"/>
</dbReference>
<evidence type="ECO:0000313" key="11">
    <source>
        <dbReference type="Proteomes" id="UP000000565"/>
    </source>
</evidence>
<dbReference type="FunFam" id="3.40.120.10:FF:000010">
    <property type="entry name" value="phosphomannomutase/phosphoglucomutase isoform X1"/>
    <property type="match status" value="1"/>
</dbReference>
<keyword evidence="6 10" id="KW-0413">Isomerase</keyword>
<dbReference type="Gene3D" id="3.40.120.10">
    <property type="entry name" value="Alpha-D-Glucose-1,6-Bisphosphate, subunit A, domain 3"/>
    <property type="match status" value="3"/>
</dbReference>
<dbReference type="SUPFAM" id="SSF55957">
    <property type="entry name" value="Phosphoglucomutase, C-terminal domain"/>
    <property type="match status" value="1"/>
</dbReference>
<comment type="cofactor">
    <cofactor evidence="1">
        <name>Mg(2+)</name>
        <dbReference type="ChEBI" id="CHEBI:18420"/>
    </cofactor>
</comment>
<feature type="domain" description="Alpha-D-phosphohexomutase alpha/beta/alpha" evidence="7">
    <location>
        <begin position="21"/>
        <end position="153"/>
    </location>
</feature>
<dbReference type="EMBL" id="CP000721">
    <property type="protein sequence ID" value="ABR32738.1"/>
    <property type="molecule type" value="Genomic_DNA"/>
</dbReference>
<dbReference type="PANTHER" id="PTHR42946:SF1">
    <property type="entry name" value="PHOSPHOGLUCOMUTASE (ALPHA-D-GLUCOSE-1,6-BISPHOSPHATE-DEPENDENT)"/>
    <property type="match status" value="1"/>
</dbReference>
<protein>
    <submittedName>
        <fullName evidence="10">Phosphomannomutase</fullName>
        <ecNumber evidence="10">5.4.2.8</ecNumber>
    </submittedName>
</protein>
<reference evidence="10 11" key="2">
    <citation type="journal article" date="2011" name="BMC Genomics">
        <title>Single-nucleotide resolution analysis of the transcriptome structure of Clostridium beijerinckii NCIMB 8052 using RNA-Seq.</title>
        <authorList>
            <person name="Wang Y."/>
            <person name="Li X."/>
            <person name="Mao Y."/>
            <person name="Blaschek H.P."/>
        </authorList>
    </citation>
    <scope>NUCLEOTIDE SEQUENCE [LARGE SCALE GENOMIC DNA]</scope>
    <source>
        <strain evidence="11">ATCC 51743 / NCIMB 8052</strain>
    </source>
</reference>
<dbReference type="PRINTS" id="PR00509">
    <property type="entry name" value="PGMPMM"/>
</dbReference>
<dbReference type="Proteomes" id="UP000000565">
    <property type="component" value="Chromosome"/>
</dbReference>
<dbReference type="InterPro" id="IPR036900">
    <property type="entry name" value="A-D-PHexomutase_C_sf"/>
</dbReference>
<evidence type="ECO:0000256" key="3">
    <source>
        <dbReference type="ARBA" id="ARBA00022553"/>
    </source>
</evidence>
<evidence type="ECO:0000256" key="5">
    <source>
        <dbReference type="ARBA" id="ARBA00022842"/>
    </source>
</evidence>
<feature type="domain" description="Alpha-D-phosphohexomutase alpha/beta/alpha" evidence="9">
    <location>
        <begin position="290"/>
        <end position="403"/>
    </location>
</feature>
<dbReference type="HOGENOM" id="CLU_016950_6_0_9"/>
<sequence length="521" mass="58187">MHGQKWGGFIMLQELKRLQSGTDIRGIAIEHEGTKNLTPNLVNNVGFGFVEWLKKTKGLSSKNIKIAVGMDSRLSGPELKKSLIEALVDSGCNVYDCGICTTPAMFMTTILENYSCDGAVMITASHLPYYYNGLKFFTKEGGCEKEDIENIIECSNLAEKKCTTKGLVETIYFIDVYSNILVDKIRKNVNSKTNYERPLEGTKIIVDAGNGAGGFFAYKVLEKLGASVEGSQFTEPDGNFPNHIPNPENEEAMNSIKEAVLNNKADLGIIFDTDVDRAAIVSSDGKEINKNALIALISSIVLEENPNSIIVTDSVTSTGLSDFITSLGGIHHRFKRGYKNVINESKRLNKEGKLSCLAIETSGHAALKENYFLDDGAYLIAKILIKMAKLKDEGKEISSLIENLKYPKESMDMRINIKREDFKSYGEMIIEGLKKYVDHVNGWTIEPKNYEGIKINCDKENGDGWLLLRLSLHEPVLPLNIESDSENSINKILERLMPFLRKYEDLNLDNFSNIFEVQLKK</sequence>
<dbReference type="Pfam" id="PF02879">
    <property type="entry name" value="PGM_PMM_II"/>
    <property type="match status" value="1"/>
</dbReference>
<dbReference type="InterPro" id="IPR016055">
    <property type="entry name" value="A-D-PHexomutase_a/b/a-I/II/III"/>
</dbReference>
<keyword evidence="3" id="KW-0597">Phosphoprotein</keyword>
<reference evidence="10 11" key="1">
    <citation type="submission" date="2007-06" db="EMBL/GenBank/DDBJ databases">
        <title>Complete sequence of Clostridium beijerinckii NCIMB 8052.</title>
        <authorList>
            <consortium name="US DOE Joint Genome Institute"/>
            <person name="Copeland A."/>
            <person name="Lucas S."/>
            <person name="Lapidus A."/>
            <person name="Barry K."/>
            <person name="Detter J.C."/>
            <person name="Glavina del Rio T."/>
            <person name="Hammon N."/>
            <person name="Israni S."/>
            <person name="Dalin E."/>
            <person name="Tice H."/>
            <person name="Pitluck S."/>
            <person name="Sims D."/>
            <person name="Brettin T."/>
            <person name="Bruce D."/>
            <person name="Tapia R."/>
            <person name="Brainard J."/>
            <person name="Schmutz J."/>
            <person name="Larimer F."/>
            <person name="Land M."/>
            <person name="Hauser L."/>
            <person name="Kyrpides N."/>
            <person name="Mikhailova N."/>
            <person name="Bennet G."/>
            <person name="Cann I."/>
            <person name="Chen J.-S."/>
            <person name="Contreras A.L."/>
            <person name="Jones D."/>
            <person name="Kashket E."/>
            <person name="Mitchell W."/>
            <person name="Stoddard S."/>
            <person name="Schwarz W."/>
            <person name="Qureshi N."/>
            <person name="Young M."/>
            <person name="Shi Z."/>
            <person name="Ezeji T."/>
            <person name="White B."/>
            <person name="Blaschek H."/>
            <person name="Richardson P."/>
        </authorList>
    </citation>
    <scope>NUCLEOTIDE SEQUENCE [LARGE SCALE GENOMIC DNA]</scope>
    <source>
        <strain evidence="11">ATCC 51743 / NCIMB 8052</strain>
    </source>
</reference>
<dbReference type="SUPFAM" id="SSF53738">
    <property type="entry name" value="Phosphoglucomutase, first 3 domains"/>
    <property type="match status" value="3"/>
</dbReference>
<dbReference type="InterPro" id="IPR005846">
    <property type="entry name" value="A-D-PHexomutase_a/b/a-III"/>
</dbReference>
<feature type="domain" description="Alpha-D-phosphohexomutase alpha/beta/alpha" evidence="8">
    <location>
        <begin position="182"/>
        <end position="285"/>
    </location>
</feature>
<evidence type="ECO:0000259" key="8">
    <source>
        <dbReference type="Pfam" id="PF02879"/>
    </source>
</evidence>
<name>A6LQV8_CLOB8</name>
<dbReference type="GO" id="GO:0004615">
    <property type="term" value="F:phosphomannomutase activity"/>
    <property type="evidence" value="ECO:0007669"/>
    <property type="project" value="UniProtKB-EC"/>
</dbReference>
<evidence type="ECO:0000256" key="4">
    <source>
        <dbReference type="ARBA" id="ARBA00022723"/>
    </source>
</evidence>
<dbReference type="InterPro" id="IPR005841">
    <property type="entry name" value="Alpha-D-phosphohexomutase_SF"/>
</dbReference>
<evidence type="ECO:0000256" key="1">
    <source>
        <dbReference type="ARBA" id="ARBA00001946"/>
    </source>
</evidence>
<dbReference type="Pfam" id="PF02880">
    <property type="entry name" value="PGM_PMM_III"/>
    <property type="match status" value="1"/>
</dbReference>
<dbReference type="AlphaFoldDB" id="A6LQV8"/>
<dbReference type="Gene3D" id="3.30.310.50">
    <property type="entry name" value="Alpha-D-phosphohexomutase, C-terminal domain"/>
    <property type="match status" value="1"/>
</dbReference>
<comment type="similarity">
    <text evidence="2">Belongs to the phosphohexose mutase family.</text>
</comment>
<keyword evidence="4" id="KW-0479">Metal-binding</keyword>
<dbReference type="CDD" id="cd03089">
    <property type="entry name" value="PMM_PGM"/>
    <property type="match status" value="1"/>
</dbReference>
<dbReference type="Pfam" id="PF02878">
    <property type="entry name" value="PGM_PMM_I"/>
    <property type="match status" value="1"/>
</dbReference>
<evidence type="ECO:0000259" key="9">
    <source>
        <dbReference type="Pfam" id="PF02880"/>
    </source>
</evidence>
<evidence type="ECO:0000259" key="7">
    <source>
        <dbReference type="Pfam" id="PF02878"/>
    </source>
</evidence>
<evidence type="ECO:0000256" key="2">
    <source>
        <dbReference type="ARBA" id="ARBA00010231"/>
    </source>
</evidence>
<dbReference type="InterPro" id="IPR005845">
    <property type="entry name" value="A-D-PHexomutase_a/b/a-II"/>
</dbReference>
<dbReference type="EC" id="5.4.2.8" evidence="10"/>
<gene>
    <name evidence="10" type="ordered locus">Cbei_0550</name>
</gene>
<evidence type="ECO:0000256" key="6">
    <source>
        <dbReference type="ARBA" id="ARBA00023235"/>
    </source>
</evidence>
<reference evidence="10 11" key="3">
    <citation type="journal article" date="2012" name="BMC Genomics">
        <title>Genome-wide dynamic transcriptional profiling in clostridium beijerinckii NCIMB 8052 using single-nucleotide resolution RNA-Seq.</title>
        <authorList>
            <person name="Wang Y."/>
            <person name="Li X."/>
            <person name="Mao Y."/>
            <person name="Blaschek H.P."/>
        </authorList>
    </citation>
    <scope>NUCLEOTIDE SEQUENCE [LARGE SCALE GENOMIC DNA]</scope>
    <source>
        <strain evidence="11">ATCC 51743 / NCIMB 8052</strain>
    </source>
</reference>